<organism evidence="2 3">
    <name type="scientific">Dreissena polymorpha</name>
    <name type="common">Zebra mussel</name>
    <name type="synonym">Mytilus polymorpha</name>
    <dbReference type="NCBI Taxonomy" id="45954"/>
    <lineage>
        <taxon>Eukaryota</taxon>
        <taxon>Metazoa</taxon>
        <taxon>Spiralia</taxon>
        <taxon>Lophotrochozoa</taxon>
        <taxon>Mollusca</taxon>
        <taxon>Bivalvia</taxon>
        <taxon>Autobranchia</taxon>
        <taxon>Heteroconchia</taxon>
        <taxon>Euheterodonta</taxon>
        <taxon>Imparidentia</taxon>
        <taxon>Neoheterodontei</taxon>
        <taxon>Myida</taxon>
        <taxon>Dreissenoidea</taxon>
        <taxon>Dreissenidae</taxon>
        <taxon>Dreissena</taxon>
    </lineage>
</organism>
<dbReference type="AlphaFoldDB" id="A0A9D4EAJ9"/>
<reference evidence="2" key="2">
    <citation type="submission" date="2020-11" db="EMBL/GenBank/DDBJ databases">
        <authorList>
            <person name="McCartney M.A."/>
            <person name="Auch B."/>
            <person name="Kono T."/>
            <person name="Mallez S."/>
            <person name="Becker A."/>
            <person name="Gohl D.M."/>
            <person name="Silverstein K.A.T."/>
            <person name="Koren S."/>
            <person name="Bechman K.B."/>
            <person name="Herman A."/>
            <person name="Abrahante J.E."/>
            <person name="Garbe J."/>
        </authorList>
    </citation>
    <scope>NUCLEOTIDE SEQUENCE</scope>
    <source>
        <strain evidence="2">Duluth1</strain>
        <tissue evidence="2">Whole animal</tissue>
    </source>
</reference>
<evidence type="ECO:0000313" key="2">
    <source>
        <dbReference type="EMBL" id="KAH3776206.1"/>
    </source>
</evidence>
<evidence type="ECO:0000313" key="3">
    <source>
        <dbReference type="Proteomes" id="UP000828390"/>
    </source>
</evidence>
<name>A0A9D4EAJ9_DREPO</name>
<evidence type="ECO:0000256" key="1">
    <source>
        <dbReference type="SAM" id="MobiDB-lite"/>
    </source>
</evidence>
<accession>A0A9D4EAJ9</accession>
<reference evidence="2" key="1">
    <citation type="journal article" date="2019" name="bioRxiv">
        <title>The Genome of the Zebra Mussel, Dreissena polymorpha: A Resource for Invasive Species Research.</title>
        <authorList>
            <person name="McCartney M.A."/>
            <person name="Auch B."/>
            <person name="Kono T."/>
            <person name="Mallez S."/>
            <person name="Zhang Y."/>
            <person name="Obille A."/>
            <person name="Becker A."/>
            <person name="Abrahante J.E."/>
            <person name="Garbe J."/>
            <person name="Badalamenti J.P."/>
            <person name="Herman A."/>
            <person name="Mangelson H."/>
            <person name="Liachko I."/>
            <person name="Sullivan S."/>
            <person name="Sone E.D."/>
            <person name="Koren S."/>
            <person name="Silverstein K.A.T."/>
            <person name="Beckman K.B."/>
            <person name="Gohl D.M."/>
        </authorList>
    </citation>
    <scope>NUCLEOTIDE SEQUENCE</scope>
    <source>
        <strain evidence="2">Duluth1</strain>
        <tissue evidence="2">Whole animal</tissue>
    </source>
</reference>
<keyword evidence="3" id="KW-1185">Reference proteome</keyword>
<gene>
    <name evidence="2" type="ORF">DPMN_177625</name>
</gene>
<protein>
    <submittedName>
        <fullName evidence="2">Uncharacterized protein</fullName>
    </submittedName>
</protein>
<proteinExistence type="predicted"/>
<sequence length="88" mass="9140">MLFLPFRYIYHGGGGGGGGNGGGVGGGADWSRGKGDFQVQEEDIEFSVTHNMIPGAVKYYNGAGFGVSEVNTSSINAATMTLSLVYIE</sequence>
<feature type="region of interest" description="Disordered" evidence="1">
    <location>
        <begin position="13"/>
        <end position="34"/>
    </location>
</feature>
<dbReference type="EMBL" id="JAIWYP010000009">
    <property type="protein sequence ID" value="KAH3776206.1"/>
    <property type="molecule type" value="Genomic_DNA"/>
</dbReference>
<dbReference type="Proteomes" id="UP000828390">
    <property type="component" value="Unassembled WGS sequence"/>
</dbReference>
<feature type="compositionally biased region" description="Gly residues" evidence="1">
    <location>
        <begin position="13"/>
        <end position="28"/>
    </location>
</feature>
<comment type="caution">
    <text evidence="2">The sequence shown here is derived from an EMBL/GenBank/DDBJ whole genome shotgun (WGS) entry which is preliminary data.</text>
</comment>